<evidence type="ECO:0000256" key="1">
    <source>
        <dbReference type="SAM" id="Phobius"/>
    </source>
</evidence>
<name>A0ABW2UF11_9BACT</name>
<gene>
    <name evidence="3" type="ORF">ACFQT0_28665</name>
</gene>
<keyword evidence="1" id="KW-0472">Membrane</keyword>
<proteinExistence type="predicted"/>
<reference evidence="4" key="1">
    <citation type="journal article" date="2019" name="Int. J. Syst. Evol. Microbiol.">
        <title>The Global Catalogue of Microorganisms (GCM) 10K type strain sequencing project: providing services to taxonomists for standard genome sequencing and annotation.</title>
        <authorList>
            <consortium name="The Broad Institute Genomics Platform"/>
            <consortium name="The Broad Institute Genome Sequencing Center for Infectious Disease"/>
            <person name="Wu L."/>
            <person name="Ma J."/>
        </authorList>
    </citation>
    <scope>NUCLEOTIDE SEQUENCE [LARGE SCALE GENOMIC DNA]</scope>
    <source>
        <strain evidence="4">JCM 19635</strain>
    </source>
</reference>
<evidence type="ECO:0000259" key="2">
    <source>
        <dbReference type="Pfam" id="PF07863"/>
    </source>
</evidence>
<feature type="domain" description="Conjugative transposon TraJ C-terminal" evidence="2">
    <location>
        <begin position="2"/>
        <end position="141"/>
    </location>
</feature>
<feature type="transmembrane region" description="Helical" evidence="1">
    <location>
        <begin position="6"/>
        <end position="23"/>
    </location>
</feature>
<dbReference type="InterPro" id="IPR012424">
    <property type="entry name" value="Conjugative_transposon_TraJ_C"/>
</dbReference>
<dbReference type="Pfam" id="PF07863">
    <property type="entry name" value="CtnDOT_TraJ"/>
    <property type="match status" value="1"/>
</dbReference>
<dbReference type="Proteomes" id="UP001596513">
    <property type="component" value="Unassembled WGS sequence"/>
</dbReference>
<dbReference type="EMBL" id="JBHTEK010000004">
    <property type="protein sequence ID" value="MFC7670923.1"/>
    <property type="molecule type" value="Genomic_DNA"/>
</dbReference>
<accession>A0ABW2UF11</accession>
<evidence type="ECO:0000313" key="4">
    <source>
        <dbReference type="Proteomes" id="UP001596513"/>
    </source>
</evidence>
<feature type="transmembrane region" description="Helical" evidence="1">
    <location>
        <begin position="72"/>
        <end position="89"/>
    </location>
</feature>
<dbReference type="RefSeq" id="WP_380206703.1">
    <property type="nucleotide sequence ID" value="NZ_JBHTEK010000004.1"/>
</dbReference>
<keyword evidence="1" id="KW-1133">Transmembrane helix</keyword>
<keyword evidence="1" id="KW-0812">Transmembrane</keyword>
<protein>
    <recommendedName>
        <fullName evidence="2">Conjugative transposon TraJ C-terminal domain-containing protein</fullName>
    </recommendedName>
</protein>
<evidence type="ECO:0000313" key="3">
    <source>
        <dbReference type="EMBL" id="MFC7670923.1"/>
    </source>
</evidence>
<feature type="transmembrane region" description="Helical" evidence="1">
    <location>
        <begin position="30"/>
        <end position="52"/>
    </location>
</feature>
<comment type="caution">
    <text evidence="3">The sequence shown here is derived from an EMBL/GenBank/DDBJ whole genome shotgun (WGS) entry which is preliminary data.</text>
</comment>
<organism evidence="3 4">
    <name type="scientific">Hymenobacter humi</name>
    <dbReference type="NCBI Taxonomy" id="1411620"/>
    <lineage>
        <taxon>Bacteria</taxon>
        <taxon>Pseudomonadati</taxon>
        <taxon>Bacteroidota</taxon>
        <taxon>Cytophagia</taxon>
        <taxon>Cytophagales</taxon>
        <taxon>Hymenobacteraceae</taxon>
        <taxon>Hymenobacter</taxon>
    </lineage>
</organism>
<sequence>MLLSVAGPLAFGIAIIPGFGGGLMKWFGYFLTISLWVPVANIYAAVLAHVQITMLTENIRQLQAGGSADSADIAYLCMLVLAIVGYIFVPKAADMLIDGSGVGSAATSFITTTTAVTAAGAGAAGGAGLRTGADALGAGVGAGQGLFGRAGSENMTRGEAFGHRVGSAIRDRYNNRSKS</sequence>
<keyword evidence="4" id="KW-1185">Reference proteome</keyword>